<feature type="compositionally biased region" description="Basic and acidic residues" evidence="1">
    <location>
        <begin position="118"/>
        <end position="131"/>
    </location>
</feature>
<sequence length="162" mass="18341">MCTNNSVQKNVIFQKHHYMANLGPKLSPFGESLPKDINNHKQSLGTVIKDALETLSNGKFHKDLCQESLQVKIVGPPPAPITISLPSKFYPRLNGYNSFKKSVLGEVCRKTAEVSKKKTRKDLTKSKERRVNLNSKQKKIQIKKQKSQKPSNRGGRKKNMIQ</sequence>
<protein>
    <submittedName>
        <fullName evidence="2">Uncharacterized protein</fullName>
    </submittedName>
</protein>
<dbReference type="EMBL" id="JAVRJZ010000009">
    <property type="protein sequence ID" value="KAK2718560.1"/>
    <property type="molecule type" value="Genomic_DNA"/>
</dbReference>
<accession>A0AA88LEG8</accession>
<proteinExistence type="predicted"/>
<comment type="caution">
    <text evidence="2">The sequence shown here is derived from an EMBL/GenBank/DDBJ whole genome shotgun (WGS) entry which is preliminary data.</text>
</comment>
<dbReference type="Proteomes" id="UP001187531">
    <property type="component" value="Unassembled WGS sequence"/>
</dbReference>
<reference evidence="2" key="1">
    <citation type="submission" date="2023-07" db="EMBL/GenBank/DDBJ databases">
        <title>Chromosome-level genome assembly of Artemia franciscana.</title>
        <authorList>
            <person name="Jo E."/>
        </authorList>
    </citation>
    <scope>NUCLEOTIDE SEQUENCE</scope>
    <source>
        <tissue evidence="2">Whole body</tissue>
    </source>
</reference>
<evidence type="ECO:0000313" key="2">
    <source>
        <dbReference type="EMBL" id="KAK2718560.1"/>
    </source>
</evidence>
<feature type="compositionally biased region" description="Basic residues" evidence="1">
    <location>
        <begin position="136"/>
        <end position="147"/>
    </location>
</feature>
<organism evidence="2 3">
    <name type="scientific">Artemia franciscana</name>
    <name type="common">Brine shrimp</name>
    <name type="synonym">Artemia sanfranciscana</name>
    <dbReference type="NCBI Taxonomy" id="6661"/>
    <lineage>
        <taxon>Eukaryota</taxon>
        <taxon>Metazoa</taxon>
        <taxon>Ecdysozoa</taxon>
        <taxon>Arthropoda</taxon>
        <taxon>Crustacea</taxon>
        <taxon>Branchiopoda</taxon>
        <taxon>Anostraca</taxon>
        <taxon>Artemiidae</taxon>
        <taxon>Artemia</taxon>
    </lineage>
</organism>
<evidence type="ECO:0000313" key="3">
    <source>
        <dbReference type="Proteomes" id="UP001187531"/>
    </source>
</evidence>
<dbReference type="AlphaFoldDB" id="A0AA88LEG8"/>
<evidence type="ECO:0000256" key="1">
    <source>
        <dbReference type="SAM" id="MobiDB-lite"/>
    </source>
</evidence>
<name>A0AA88LEG8_ARTSF</name>
<keyword evidence="3" id="KW-1185">Reference proteome</keyword>
<feature type="region of interest" description="Disordered" evidence="1">
    <location>
        <begin position="118"/>
        <end position="162"/>
    </location>
</feature>
<gene>
    <name evidence="2" type="ORF">QYM36_005781</name>
</gene>